<gene>
    <name evidence="1" type="ORF">N0F65_008915</name>
</gene>
<dbReference type="EMBL" id="DAKRPA010000152">
    <property type="protein sequence ID" value="DAZ96904.1"/>
    <property type="molecule type" value="Genomic_DNA"/>
</dbReference>
<keyword evidence="2" id="KW-1185">Reference proteome</keyword>
<protein>
    <recommendedName>
        <fullName evidence="3">Transposase</fullName>
    </recommendedName>
</protein>
<reference evidence="1" key="1">
    <citation type="submission" date="2022-11" db="EMBL/GenBank/DDBJ databases">
        <authorList>
            <person name="Morgan W.R."/>
            <person name="Tartar A."/>
        </authorList>
    </citation>
    <scope>NUCLEOTIDE SEQUENCE</scope>
    <source>
        <strain evidence="1">ARSEF 373</strain>
    </source>
</reference>
<comment type="caution">
    <text evidence="1">The sequence shown here is derived from an EMBL/GenBank/DDBJ whole genome shotgun (WGS) entry which is preliminary data.</text>
</comment>
<sequence>MRRHKLAIRQRTRKGGIKPDDAAAIRDAFIQDMRELIATLNPTAILNADQTAVQFEILPKTTVTTRGAKTVWINSGGKEKVLKATPAKKPEVQQENNRLRHGFGRRLWKDIGELQHAHGVTIYGNKSG</sequence>
<organism evidence="1 2">
    <name type="scientific">Lagenidium giganteum</name>
    <dbReference type="NCBI Taxonomy" id="4803"/>
    <lineage>
        <taxon>Eukaryota</taxon>
        <taxon>Sar</taxon>
        <taxon>Stramenopiles</taxon>
        <taxon>Oomycota</taxon>
        <taxon>Peronosporomycetes</taxon>
        <taxon>Pythiales</taxon>
        <taxon>Pythiaceae</taxon>
    </lineage>
</organism>
<evidence type="ECO:0000313" key="2">
    <source>
        <dbReference type="Proteomes" id="UP001146120"/>
    </source>
</evidence>
<evidence type="ECO:0008006" key="3">
    <source>
        <dbReference type="Google" id="ProtNLM"/>
    </source>
</evidence>
<proteinExistence type="predicted"/>
<dbReference type="AlphaFoldDB" id="A0AAV2YUH9"/>
<name>A0AAV2YUH9_9STRA</name>
<reference evidence="1" key="2">
    <citation type="journal article" date="2023" name="Microbiol Resour">
        <title>Decontamination and Annotation of the Draft Genome Sequence of the Oomycete Lagenidium giganteum ARSEF 373.</title>
        <authorList>
            <person name="Morgan W.R."/>
            <person name="Tartar A."/>
        </authorList>
    </citation>
    <scope>NUCLEOTIDE SEQUENCE</scope>
    <source>
        <strain evidence="1">ARSEF 373</strain>
    </source>
</reference>
<dbReference type="Proteomes" id="UP001146120">
    <property type="component" value="Unassembled WGS sequence"/>
</dbReference>
<evidence type="ECO:0000313" key="1">
    <source>
        <dbReference type="EMBL" id="DAZ96904.1"/>
    </source>
</evidence>
<accession>A0AAV2YUH9</accession>